<feature type="compositionally biased region" description="Low complexity" evidence="1">
    <location>
        <begin position="29"/>
        <end position="42"/>
    </location>
</feature>
<dbReference type="EMBL" id="HBJA01124824">
    <property type="protein sequence ID" value="CAE0831685.1"/>
    <property type="molecule type" value="Transcribed_RNA"/>
</dbReference>
<evidence type="ECO:0000256" key="1">
    <source>
        <dbReference type="SAM" id="MobiDB-lite"/>
    </source>
</evidence>
<proteinExistence type="predicted"/>
<accession>A0A7S4GBP0</accession>
<evidence type="ECO:0000313" key="2">
    <source>
        <dbReference type="EMBL" id="CAE0831685.1"/>
    </source>
</evidence>
<feature type="compositionally biased region" description="Low complexity" evidence="1">
    <location>
        <begin position="58"/>
        <end position="69"/>
    </location>
</feature>
<dbReference type="AlphaFoldDB" id="A0A7S4GBP0"/>
<reference evidence="2" key="1">
    <citation type="submission" date="2021-01" db="EMBL/GenBank/DDBJ databases">
        <authorList>
            <person name="Corre E."/>
            <person name="Pelletier E."/>
            <person name="Niang G."/>
            <person name="Scheremetjew M."/>
            <person name="Finn R."/>
            <person name="Kale V."/>
            <person name="Holt S."/>
            <person name="Cochrane G."/>
            <person name="Meng A."/>
            <person name="Brown T."/>
            <person name="Cohen L."/>
        </authorList>
    </citation>
    <scope>NUCLEOTIDE SEQUENCE</scope>
    <source>
        <strain evidence="2">CCMP1594</strain>
    </source>
</reference>
<name>A0A7S4GBP0_9EUGL</name>
<feature type="region of interest" description="Disordered" evidence="1">
    <location>
        <begin position="1"/>
        <end position="78"/>
    </location>
</feature>
<protein>
    <submittedName>
        <fullName evidence="2">Uncharacterized protein</fullName>
    </submittedName>
</protein>
<gene>
    <name evidence="2" type="ORF">EGYM00163_LOCUS42967</name>
</gene>
<organism evidence="2">
    <name type="scientific">Eutreptiella gymnastica</name>
    <dbReference type="NCBI Taxonomy" id="73025"/>
    <lineage>
        <taxon>Eukaryota</taxon>
        <taxon>Discoba</taxon>
        <taxon>Euglenozoa</taxon>
        <taxon>Euglenida</taxon>
        <taxon>Spirocuta</taxon>
        <taxon>Euglenophyceae</taxon>
        <taxon>Eutreptiales</taxon>
        <taxon>Eutreptiaceae</taxon>
        <taxon>Eutreptiella</taxon>
    </lineage>
</organism>
<sequence>MDDANEDQGSLTPVFSPCSVPQAVPSPPDSSGSSNNNNNNSPLVAEEDNSSVLSAGQAPNADAASSSNSFGMAGSRPSSLCFPSSPIPRGLANPASPGRDAAMFPSMASTCQSPCSGPLTPGTPVPFSCPVAGTSSALVTGAGSSGGSVRPHMGKRPTSTETFAVRIGNPGSATVVHMAVKDVLQHPDSLLCKFMQNQDAFKPGETFERDPQIFVQSIKPFYERGCIPVQCANNVPLVEEEFAYFGLTFDPDLVVLPTAGDTIYFRFNQFVLKLYHQKMKPVLSKRMKELKGSHEFTNQDLQMETVEPDFFQRVFTSHPFCFDVMCKFEKRHEEFVNIFQVSIPSKPVEGSEAWSLWHELNQTIDVTVQRLVQTLLKRTGADWLASPFELQQVCTSAPDRHCSDIIIHKLQTEHFVQVEEWGVSPFPTTVGFACPHSPPCPGMCKYNSEPTSPPVS</sequence>